<dbReference type="InterPro" id="IPR036890">
    <property type="entry name" value="HATPase_C_sf"/>
</dbReference>
<dbReference type="Pfam" id="PF06580">
    <property type="entry name" value="His_kinase"/>
    <property type="match status" value="1"/>
</dbReference>
<accession>A0ABP7Q7H8</accession>
<name>A0ABP7Q7H8_9SPHI</name>
<evidence type="ECO:0000313" key="3">
    <source>
        <dbReference type="EMBL" id="GAA3977595.1"/>
    </source>
</evidence>
<dbReference type="Gene3D" id="1.25.40.10">
    <property type="entry name" value="Tetratricopeptide repeat domain"/>
    <property type="match status" value="1"/>
</dbReference>
<evidence type="ECO:0000259" key="2">
    <source>
        <dbReference type="Pfam" id="PF06580"/>
    </source>
</evidence>
<keyword evidence="4" id="KW-1185">Reference proteome</keyword>
<reference evidence="4" key="1">
    <citation type="journal article" date="2019" name="Int. J. Syst. Evol. Microbiol.">
        <title>The Global Catalogue of Microorganisms (GCM) 10K type strain sequencing project: providing services to taxonomists for standard genome sequencing and annotation.</title>
        <authorList>
            <consortium name="The Broad Institute Genomics Platform"/>
            <consortium name="The Broad Institute Genome Sequencing Center for Infectious Disease"/>
            <person name="Wu L."/>
            <person name="Ma J."/>
        </authorList>
    </citation>
    <scope>NUCLEOTIDE SEQUENCE [LARGE SCALE GENOMIC DNA]</scope>
    <source>
        <strain evidence="4">JCM 17338</strain>
    </source>
</reference>
<dbReference type="SUPFAM" id="SSF55874">
    <property type="entry name" value="ATPase domain of HSP90 chaperone/DNA topoisomerase II/histidine kinase"/>
    <property type="match status" value="1"/>
</dbReference>
<dbReference type="EMBL" id="BAABAK010000016">
    <property type="protein sequence ID" value="GAA3977595.1"/>
    <property type="molecule type" value="Genomic_DNA"/>
</dbReference>
<dbReference type="SUPFAM" id="SSF48452">
    <property type="entry name" value="TPR-like"/>
    <property type="match status" value="1"/>
</dbReference>
<feature type="transmembrane region" description="Helical" evidence="1">
    <location>
        <begin position="395"/>
        <end position="415"/>
    </location>
</feature>
<comment type="caution">
    <text evidence="3">The sequence shown here is derived from an EMBL/GenBank/DDBJ whole genome shotgun (WGS) entry which is preliminary data.</text>
</comment>
<keyword evidence="1" id="KW-0472">Membrane</keyword>
<dbReference type="PANTHER" id="PTHR34220">
    <property type="entry name" value="SENSOR HISTIDINE KINASE YPDA"/>
    <property type="match status" value="1"/>
</dbReference>
<protein>
    <recommendedName>
        <fullName evidence="2">Signal transduction histidine kinase internal region domain-containing protein</fullName>
    </recommendedName>
</protein>
<keyword evidence="1" id="KW-1133">Transmembrane helix</keyword>
<dbReference type="InterPro" id="IPR010559">
    <property type="entry name" value="Sig_transdc_His_kin_internal"/>
</dbReference>
<evidence type="ECO:0000313" key="4">
    <source>
        <dbReference type="Proteomes" id="UP001501081"/>
    </source>
</evidence>
<dbReference type="PROSITE" id="PS51257">
    <property type="entry name" value="PROKAR_LIPOPROTEIN"/>
    <property type="match status" value="1"/>
</dbReference>
<dbReference type="RefSeq" id="WP_344768698.1">
    <property type="nucleotide sequence ID" value="NZ_BAABAK010000016.1"/>
</dbReference>
<proteinExistence type="predicted"/>
<dbReference type="InterPro" id="IPR011990">
    <property type="entry name" value="TPR-like_helical_dom_sf"/>
</dbReference>
<sequence>MSNKEIKTAITFYISLFTLLVISCNHEKSTSKIENAKAVVSTQKDYLNLIISFDTLASATVKKMVYVEDSLLYQQANREENPFYHYFKGRRYSIEKKRDSALIEFNKMKGEKVADPIELLKKYHQLDLALGNGSMVESVLVKRIFSLIENGERVKSKLTYRFYDLLARAYYQNHNEEKSLLYAALYFKNHPFNSHAIVKQRYFDISFLLASRLGDFKKMAYYNAQARTLAKKLGDSLAIARTYDNESQIYSAQMQYNKALASSRIYFNYLKKTNDLNDIAYNNLATSFILNKQADSAIFYYKAGMALEHKDLSGKQKKIYYLGLVEAYKMKGDFAKAFAALDSAHSIELRNNKAIETVKVAEMHEKYETEKKDQNILQLKSRNKLNETIIKQQRWSMFLIVIIFIVMVALFYIVYRQQRLREKNTLLKSENQRLTMEQKLLQVQLNPHFIFNAISNLQGLVATGDTTESVRYLQSFSGLLRGILEQNRKDFIEIKEEITSLNNYIQLQQMRYADVFNYEITVGDDLDLDEILIPPMLIQPFVENTIEHGFRNITYKGLLKISFKIDGEYLVITIDDNGCGLTKKADDKQKKQSLAQIILKERFDLLFTSRKQKAHFKVADKVGADAKGVLVEIIMPIINN</sequence>
<organism evidence="3 4">
    <name type="scientific">Pedobacter ginsengiterrae</name>
    <dbReference type="NCBI Taxonomy" id="871696"/>
    <lineage>
        <taxon>Bacteria</taxon>
        <taxon>Pseudomonadati</taxon>
        <taxon>Bacteroidota</taxon>
        <taxon>Sphingobacteriia</taxon>
        <taxon>Sphingobacteriales</taxon>
        <taxon>Sphingobacteriaceae</taxon>
        <taxon>Pedobacter</taxon>
    </lineage>
</organism>
<feature type="domain" description="Signal transduction histidine kinase internal region" evidence="2">
    <location>
        <begin position="436"/>
        <end position="514"/>
    </location>
</feature>
<gene>
    <name evidence="3" type="ORF">GCM10022246_32360</name>
</gene>
<dbReference type="PANTHER" id="PTHR34220:SF7">
    <property type="entry name" value="SENSOR HISTIDINE KINASE YPDA"/>
    <property type="match status" value="1"/>
</dbReference>
<dbReference type="InterPro" id="IPR050640">
    <property type="entry name" value="Bact_2-comp_sensor_kinase"/>
</dbReference>
<dbReference type="Gene3D" id="3.30.565.10">
    <property type="entry name" value="Histidine kinase-like ATPase, C-terminal domain"/>
    <property type="match status" value="1"/>
</dbReference>
<dbReference type="Proteomes" id="UP001501081">
    <property type="component" value="Unassembled WGS sequence"/>
</dbReference>
<keyword evidence="1" id="KW-0812">Transmembrane</keyword>
<evidence type="ECO:0000256" key="1">
    <source>
        <dbReference type="SAM" id="Phobius"/>
    </source>
</evidence>